<evidence type="ECO:0000313" key="3">
    <source>
        <dbReference type="WBParaSite" id="SCUD_0002170601-mRNA-1"/>
    </source>
</evidence>
<dbReference type="WBParaSite" id="SCUD_0002170601-mRNA-1">
    <property type="protein sequence ID" value="SCUD_0002170601-mRNA-1"/>
    <property type="gene ID" value="SCUD_0002170601"/>
</dbReference>
<sequence>MIATDSVESYGCSDLNEIPNSCETTVPNQSTCQISRVIVPDFVFPSDSLISNETPCKSEENMLSKHNYVRKPDVVLMDVLTILCSPMPFLINLRKLSQKNQILMSYQILFCPHNAFVSCGKLVQCEAQVLNELDFDYNSDDFISIAVYPYHEVTSNVYSTQCEKYVLNEATSFINCEYKDLTLFRGGDILSLWFKF</sequence>
<evidence type="ECO:0000313" key="1">
    <source>
        <dbReference type="EMBL" id="VDP76253.1"/>
    </source>
</evidence>
<dbReference type="EMBL" id="UZAK01047173">
    <property type="protein sequence ID" value="VDP76253.1"/>
    <property type="molecule type" value="Genomic_DNA"/>
</dbReference>
<accession>A0A183L2Z7</accession>
<dbReference type="AlphaFoldDB" id="A0A183L2Z7"/>
<evidence type="ECO:0000313" key="2">
    <source>
        <dbReference type="Proteomes" id="UP000279833"/>
    </source>
</evidence>
<organism evidence="3">
    <name type="scientific">Schistosoma curassoni</name>
    <dbReference type="NCBI Taxonomy" id="6186"/>
    <lineage>
        <taxon>Eukaryota</taxon>
        <taxon>Metazoa</taxon>
        <taxon>Spiralia</taxon>
        <taxon>Lophotrochozoa</taxon>
        <taxon>Platyhelminthes</taxon>
        <taxon>Trematoda</taxon>
        <taxon>Digenea</taxon>
        <taxon>Strigeidida</taxon>
        <taxon>Schistosomatoidea</taxon>
        <taxon>Schistosomatidae</taxon>
        <taxon>Schistosoma</taxon>
    </lineage>
</organism>
<reference evidence="3" key="1">
    <citation type="submission" date="2016-06" db="UniProtKB">
        <authorList>
            <consortium name="WormBaseParasite"/>
        </authorList>
    </citation>
    <scope>IDENTIFICATION</scope>
</reference>
<keyword evidence="2" id="KW-1185">Reference proteome</keyword>
<dbReference type="Proteomes" id="UP000279833">
    <property type="component" value="Unassembled WGS sequence"/>
</dbReference>
<name>A0A183L2Z7_9TREM</name>
<protein>
    <submittedName>
        <fullName evidence="3">DUF3794 domain-containing protein</fullName>
    </submittedName>
</protein>
<gene>
    <name evidence="1" type="ORF">SCUD_LOCUS21703</name>
</gene>
<reference evidence="1 2" key="2">
    <citation type="submission" date="2018-11" db="EMBL/GenBank/DDBJ databases">
        <authorList>
            <consortium name="Pathogen Informatics"/>
        </authorList>
    </citation>
    <scope>NUCLEOTIDE SEQUENCE [LARGE SCALE GENOMIC DNA]</scope>
    <source>
        <strain evidence="1">Dakar</strain>
        <strain evidence="2">Dakar, Senegal</strain>
    </source>
</reference>
<proteinExistence type="predicted"/>